<dbReference type="Pfam" id="PF00441">
    <property type="entry name" value="Acyl-CoA_dh_1"/>
    <property type="match status" value="1"/>
</dbReference>
<comment type="catalytic activity">
    <reaction evidence="6">
        <text>a 2,3-saturated acyl-CoA + A = a 2,3-dehydroacyl-CoA + AH2</text>
        <dbReference type="Rhea" id="RHEA:48608"/>
        <dbReference type="ChEBI" id="CHEBI:13193"/>
        <dbReference type="ChEBI" id="CHEBI:17499"/>
        <dbReference type="ChEBI" id="CHEBI:60015"/>
        <dbReference type="ChEBI" id="CHEBI:65111"/>
    </reaction>
</comment>
<evidence type="ECO:0000259" key="9">
    <source>
        <dbReference type="Pfam" id="PF02770"/>
    </source>
</evidence>
<evidence type="ECO:0000313" key="11">
    <source>
        <dbReference type="EMBL" id="CQD13833.1"/>
    </source>
</evidence>
<feature type="domain" description="Acyl-CoA dehydrogenase/oxidase C-terminal" evidence="8">
    <location>
        <begin position="234"/>
        <end position="387"/>
    </location>
</feature>
<keyword evidence="3 7" id="KW-0285">Flavoprotein</keyword>
<evidence type="ECO:0000259" key="8">
    <source>
        <dbReference type="Pfam" id="PF00441"/>
    </source>
</evidence>
<evidence type="ECO:0000256" key="4">
    <source>
        <dbReference type="ARBA" id="ARBA00022827"/>
    </source>
</evidence>
<dbReference type="Pfam" id="PF02770">
    <property type="entry name" value="Acyl-CoA_dh_M"/>
    <property type="match status" value="1"/>
</dbReference>
<organism evidence="11 12">
    <name type="scientific">Mycobacterium lentiflavum</name>
    <dbReference type="NCBI Taxonomy" id="141349"/>
    <lineage>
        <taxon>Bacteria</taxon>
        <taxon>Bacillati</taxon>
        <taxon>Actinomycetota</taxon>
        <taxon>Actinomycetes</taxon>
        <taxon>Mycobacteriales</taxon>
        <taxon>Mycobacteriaceae</taxon>
        <taxon>Mycobacterium</taxon>
        <taxon>Mycobacterium simiae complex</taxon>
    </lineage>
</organism>
<feature type="domain" description="Acyl-CoA oxidase/dehydrogenase middle" evidence="9">
    <location>
        <begin position="129"/>
        <end position="222"/>
    </location>
</feature>
<dbReference type="GO" id="GO:0016627">
    <property type="term" value="F:oxidoreductase activity, acting on the CH-CH group of donors"/>
    <property type="evidence" value="ECO:0007669"/>
    <property type="project" value="InterPro"/>
</dbReference>
<feature type="domain" description="Acyl-CoA dehydrogenase/oxidase N-terminal" evidence="10">
    <location>
        <begin position="11"/>
        <end position="125"/>
    </location>
</feature>
<dbReference type="GO" id="GO:0050660">
    <property type="term" value="F:flavin adenine dinucleotide binding"/>
    <property type="evidence" value="ECO:0007669"/>
    <property type="project" value="InterPro"/>
</dbReference>
<sequence>MDFELDAGQYAWLTEVREFLSENVTPELRAELAEHDLELPNGEVARFRRKIGAKGWFGLNWPREYGGLAGQGGLGAVHQHLLMSEFEYAGVPGPDLTVTSVAPMIMRHGTEQNKTEWLPMIAKGEMICAVGYSEAEAGTDLASLRTRATRDGDHWVINGSKIWNSGAQRATHEWLCVRTDPNGVRHRGISVIIVPIDSPGVSIRPLYAWSGYRTNEVHFDDVRVPVSNLIGEVNRGWTYITGALDLERGALTNAGDLRRAVDELCDLARRPRRDGSVPADDAGLRRRLAQAEADVEVATLMGYEASSILDSGVIPTVEVSVEKIFTSELRQRIADLALDLLGPDGLLAHRNESAPLAGKFERLYRAAPLMRFGGGTNEVLRDVIAQRGHGMPSYGR</sequence>
<evidence type="ECO:0000313" key="12">
    <source>
        <dbReference type="Proteomes" id="UP000199251"/>
    </source>
</evidence>
<dbReference type="InterPro" id="IPR036250">
    <property type="entry name" value="AcylCo_DH-like_C"/>
</dbReference>
<dbReference type="RefSeq" id="WP_090601934.1">
    <property type="nucleotide sequence ID" value="NZ_CTEE01000001.1"/>
</dbReference>
<dbReference type="InterPro" id="IPR013786">
    <property type="entry name" value="AcylCoA_DH/ox_N"/>
</dbReference>
<evidence type="ECO:0000256" key="5">
    <source>
        <dbReference type="ARBA" id="ARBA00023002"/>
    </source>
</evidence>
<dbReference type="PANTHER" id="PTHR43292">
    <property type="entry name" value="ACYL-COA DEHYDROGENASE"/>
    <property type="match status" value="1"/>
</dbReference>
<dbReference type="SUPFAM" id="SSF56645">
    <property type="entry name" value="Acyl-CoA dehydrogenase NM domain-like"/>
    <property type="match status" value="1"/>
</dbReference>
<dbReference type="Pfam" id="PF02771">
    <property type="entry name" value="Acyl-CoA_dh_N"/>
    <property type="match status" value="1"/>
</dbReference>
<evidence type="ECO:0000256" key="7">
    <source>
        <dbReference type="RuleBase" id="RU362125"/>
    </source>
</evidence>
<comment type="cofactor">
    <cofactor evidence="1 7">
        <name>FAD</name>
        <dbReference type="ChEBI" id="CHEBI:57692"/>
    </cofactor>
</comment>
<dbReference type="InterPro" id="IPR009075">
    <property type="entry name" value="AcylCo_DH/oxidase_C"/>
</dbReference>
<dbReference type="Gene3D" id="1.20.140.10">
    <property type="entry name" value="Butyryl-CoA Dehydrogenase, subunit A, domain 3"/>
    <property type="match status" value="1"/>
</dbReference>
<dbReference type="PANTHER" id="PTHR43292:SF3">
    <property type="entry name" value="ACYL-COA DEHYDROGENASE FADE29"/>
    <property type="match status" value="1"/>
</dbReference>
<gene>
    <name evidence="11" type="ORF">BN1232_02821</name>
</gene>
<protein>
    <submittedName>
        <fullName evidence="11">Acyl-CoA dehydrogenase</fullName>
    </submittedName>
</protein>
<evidence type="ECO:0000256" key="2">
    <source>
        <dbReference type="ARBA" id="ARBA00009347"/>
    </source>
</evidence>
<accession>A0A0E4CNF3</accession>
<dbReference type="OrthoDB" id="2431337at2"/>
<evidence type="ECO:0000256" key="6">
    <source>
        <dbReference type="ARBA" id="ARBA00052546"/>
    </source>
</evidence>
<dbReference type="FunFam" id="2.40.110.10:FF:000002">
    <property type="entry name" value="Acyl-CoA dehydrogenase fadE12"/>
    <property type="match status" value="1"/>
</dbReference>
<dbReference type="STRING" id="141349.BN1232_02821"/>
<dbReference type="InterPro" id="IPR009100">
    <property type="entry name" value="AcylCoA_DH/oxidase_NM_dom_sf"/>
</dbReference>
<evidence type="ECO:0000256" key="3">
    <source>
        <dbReference type="ARBA" id="ARBA00022630"/>
    </source>
</evidence>
<dbReference type="InterPro" id="IPR006091">
    <property type="entry name" value="Acyl-CoA_Oxase/DH_mid-dom"/>
</dbReference>
<keyword evidence="4 7" id="KW-0274">FAD</keyword>
<dbReference type="AlphaFoldDB" id="A0A0E4CNF3"/>
<evidence type="ECO:0000256" key="1">
    <source>
        <dbReference type="ARBA" id="ARBA00001974"/>
    </source>
</evidence>
<dbReference type="Proteomes" id="UP000199251">
    <property type="component" value="Unassembled WGS sequence"/>
</dbReference>
<dbReference type="InterPro" id="IPR052161">
    <property type="entry name" value="Mycobact_Acyl-CoA_DH"/>
</dbReference>
<evidence type="ECO:0000259" key="10">
    <source>
        <dbReference type="Pfam" id="PF02771"/>
    </source>
</evidence>
<proteinExistence type="inferred from homology"/>
<dbReference type="InterPro" id="IPR037069">
    <property type="entry name" value="AcylCoA_DH/ox_N_sf"/>
</dbReference>
<dbReference type="InterPro" id="IPR046373">
    <property type="entry name" value="Acyl-CoA_Oxase/DH_mid-dom_sf"/>
</dbReference>
<keyword evidence="5 7" id="KW-0560">Oxidoreductase</keyword>
<dbReference type="Gene3D" id="1.10.540.10">
    <property type="entry name" value="Acyl-CoA dehydrogenase/oxidase, N-terminal domain"/>
    <property type="match status" value="1"/>
</dbReference>
<dbReference type="SUPFAM" id="SSF47203">
    <property type="entry name" value="Acyl-CoA dehydrogenase C-terminal domain-like"/>
    <property type="match status" value="1"/>
</dbReference>
<name>A0A0E4CNF3_MYCLN</name>
<dbReference type="GO" id="GO:0005886">
    <property type="term" value="C:plasma membrane"/>
    <property type="evidence" value="ECO:0007669"/>
    <property type="project" value="TreeGrafter"/>
</dbReference>
<comment type="similarity">
    <text evidence="2 7">Belongs to the acyl-CoA dehydrogenase family.</text>
</comment>
<reference evidence="11 12" key="1">
    <citation type="submission" date="2015-03" db="EMBL/GenBank/DDBJ databases">
        <authorList>
            <person name="Urmite Genomes"/>
        </authorList>
    </citation>
    <scope>NUCLEOTIDE SEQUENCE [LARGE SCALE GENOMIC DNA]</scope>
    <source>
        <strain evidence="11 12">CSUR P1491</strain>
    </source>
</reference>
<dbReference type="EMBL" id="CTEE01000001">
    <property type="protein sequence ID" value="CQD13833.1"/>
    <property type="molecule type" value="Genomic_DNA"/>
</dbReference>
<dbReference type="Gene3D" id="2.40.110.10">
    <property type="entry name" value="Butyryl-CoA Dehydrogenase, subunit A, domain 2"/>
    <property type="match status" value="1"/>
</dbReference>